<feature type="binding site" evidence="10">
    <location>
        <position position="213"/>
    </location>
    <ligand>
        <name>NADP(+)</name>
        <dbReference type="ChEBI" id="CHEBI:58349"/>
    </ligand>
</feature>
<name>A0A930V0K1_9ACTN</name>
<keyword evidence="4" id="KW-0285">Flavoprotein</keyword>
<feature type="domain" description="FAD/NAD(P)-binding" evidence="11">
    <location>
        <begin position="8"/>
        <end position="352"/>
    </location>
</feature>
<dbReference type="AlphaFoldDB" id="A0A930V0K1"/>
<evidence type="ECO:0000313" key="12">
    <source>
        <dbReference type="EMBL" id="MBF4161505.1"/>
    </source>
</evidence>
<evidence type="ECO:0000256" key="9">
    <source>
        <dbReference type="PIRSR" id="PIRSR000362-1"/>
    </source>
</evidence>
<dbReference type="InterPro" id="IPR023753">
    <property type="entry name" value="FAD/NAD-binding_dom"/>
</dbReference>
<dbReference type="PRINTS" id="PR00419">
    <property type="entry name" value="ADXRDTASE"/>
</dbReference>
<comment type="caution">
    <text evidence="12">The sequence shown here is derived from an EMBL/GenBank/DDBJ whole genome shotgun (WGS) entry which is preliminary data.</text>
</comment>
<evidence type="ECO:0000313" key="13">
    <source>
        <dbReference type="Proteomes" id="UP000656804"/>
    </source>
</evidence>
<feature type="binding site" evidence="9">
    <location>
        <position position="83"/>
    </location>
    <ligand>
        <name>FAD</name>
        <dbReference type="ChEBI" id="CHEBI:57692"/>
    </ligand>
</feature>
<keyword evidence="7" id="KW-0560">Oxidoreductase</keyword>
<feature type="binding site" evidence="10">
    <location>
        <begin position="201"/>
        <end position="202"/>
    </location>
    <ligand>
        <name>NADP(+)</name>
        <dbReference type="ChEBI" id="CHEBI:58349"/>
    </ligand>
</feature>
<proteinExistence type="inferred from homology"/>
<dbReference type="RefSeq" id="WP_194502710.1">
    <property type="nucleotide sequence ID" value="NZ_JADIVZ010000002.1"/>
</dbReference>
<dbReference type="Gene3D" id="3.50.50.60">
    <property type="entry name" value="FAD/NAD(P)-binding domain"/>
    <property type="match status" value="1"/>
</dbReference>
<gene>
    <name evidence="12" type="ORF">ISG29_07355</name>
</gene>
<accession>A0A930V0K1</accession>
<evidence type="ECO:0000256" key="4">
    <source>
        <dbReference type="ARBA" id="ARBA00022630"/>
    </source>
</evidence>
<feature type="binding site" evidence="9">
    <location>
        <position position="355"/>
    </location>
    <ligand>
        <name>FAD</name>
        <dbReference type="ChEBI" id="CHEBI:57692"/>
    </ligand>
</feature>
<dbReference type="PANTHER" id="PTHR48467:SF1">
    <property type="entry name" value="GLUTAMATE SYNTHASE 1 [NADH], CHLOROPLASTIC-LIKE"/>
    <property type="match status" value="1"/>
</dbReference>
<keyword evidence="6 10" id="KW-0521">NADP</keyword>
<protein>
    <recommendedName>
        <fullName evidence="3">ferredoxin--NADP(+) reductase</fullName>
        <ecNumber evidence="3">1.18.1.2</ecNumber>
    </recommendedName>
</protein>
<reference evidence="12" key="1">
    <citation type="submission" date="2020-11" db="EMBL/GenBank/DDBJ databases">
        <title>Nocardioides sp. CBS4Y-1, whole genome shotgun sequence.</title>
        <authorList>
            <person name="Tuo L."/>
        </authorList>
    </citation>
    <scope>NUCLEOTIDE SEQUENCE</scope>
    <source>
        <strain evidence="12">CBS4Y-1</strain>
    </source>
</reference>
<evidence type="ECO:0000256" key="1">
    <source>
        <dbReference type="ARBA" id="ARBA00001974"/>
    </source>
</evidence>
<evidence type="ECO:0000256" key="8">
    <source>
        <dbReference type="ARBA" id="ARBA00047776"/>
    </source>
</evidence>
<dbReference type="EMBL" id="JADIVZ010000002">
    <property type="protein sequence ID" value="MBF4161505.1"/>
    <property type="molecule type" value="Genomic_DNA"/>
</dbReference>
<comment type="cofactor">
    <cofactor evidence="1 9">
        <name>FAD</name>
        <dbReference type="ChEBI" id="CHEBI:57692"/>
    </cofactor>
</comment>
<evidence type="ECO:0000259" key="11">
    <source>
        <dbReference type="Pfam" id="PF07992"/>
    </source>
</evidence>
<comment type="catalytic activity">
    <reaction evidence="8">
        <text>2 reduced [2Fe-2S]-[ferredoxin] + NADP(+) + H(+) = 2 oxidized [2Fe-2S]-[ferredoxin] + NADPH</text>
        <dbReference type="Rhea" id="RHEA:20125"/>
        <dbReference type="Rhea" id="RHEA-COMP:10000"/>
        <dbReference type="Rhea" id="RHEA-COMP:10001"/>
        <dbReference type="ChEBI" id="CHEBI:15378"/>
        <dbReference type="ChEBI" id="CHEBI:33737"/>
        <dbReference type="ChEBI" id="CHEBI:33738"/>
        <dbReference type="ChEBI" id="CHEBI:57783"/>
        <dbReference type="ChEBI" id="CHEBI:58349"/>
        <dbReference type="EC" id="1.18.1.2"/>
    </reaction>
</comment>
<keyword evidence="13" id="KW-1185">Reference proteome</keyword>
<evidence type="ECO:0000256" key="6">
    <source>
        <dbReference type="ARBA" id="ARBA00022857"/>
    </source>
</evidence>
<dbReference type="EC" id="1.18.1.2" evidence="3"/>
<feature type="binding site" evidence="9">
    <location>
        <position position="47"/>
    </location>
    <ligand>
        <name>FAD</name>
        <dbReference type="ChEBI" id="CHEBI:57692"/>
    </ligand>
</feature>
<dbReference type="GO" id="GO:0004324">
    <property type="term" value="F:ferredoxin-NADP+ reductase activity"/>
    <property type="evidence" value="ECO:0007669"/>
    <property type="project" value="UniProtKB-EC"/>
</dbReference>
<dbReference type="InterPro" id="IPR055275">
    <property type="entry name" value="Ferredox_Rdtase"/>
</dbReference>
<dbReference type="Pfam" id="PF07992">
    <property type="entry name" value="Pyr_redox_2"/>
    <property type="match status" value="1"/>
</dbReference>
<organism evidence="12 13">
    <name type="scientific">Nocardioides acrostichi</name>
    <dbReference type="NCBI Taxonomy" id="2784339"/>
    <lineage>
        <taxon>Bacteria</taxon>
        <taxon>Bacillati</taxon>
        <taxon>Actinomycetota</taxon>
        <taxon>Actinomycetes</taxon>
        <taxon>Propionibacteriales</taxon>
        <taxon>Nocardioidaceae</taxon>
        <taxon>Nocardioides</taxon>
    </lineage>
</organism>
<dbReference type="InterPro" id="IPR036188">
    <property type="entry name" value="FAD/NAD-bd_sf"/>
</dbReference>
<keyword evidence="5 9" id="KW-0274">FAD</keyword>
<dbReference type="PIRSF" id="PIRSF000362">
    <property type="entry name" value="FNR"/>
    <property type="match status" value="1"/>
</dbReference>
<evidence type="ECO:0000256" key="10">
    <source>
        <dbReference type="PIRSR" id="PIRSR000362-2"/>
    </source>
</evidence>
<evidence type="ECO:0000256" key="2">
    <source>
        <dbReference type="ARBA" id="ARBA00008312"/>
    </source>
</evidence>
<dbReference type="Proteomes" id="UP000656804">
    <property type="component" value="Unassembled WGS sequence"/>
</dbReference>
<dbReference type="Gene3D" id="3.40.50.720">
    <property type="entry name" value="NAD(P)-binding Rossmann-like Domain"/>
    <property type="match status" value="1"/>
</dbReference>
<evidence type="ECO:0000256" key="7">
    <source>
        <dbReference type="ARBA" id="ARBA00023002"/>
    </source>
</evidence>
<sequence length="441" mass="47055">MSSTPVLSVAVIGAGPAGLYLTDALLRHEGREVRVDVFDRLPTPFGLLRYGVAPDHLKMKALAKPLAKVVADPRVRFIGNLEIGRDLDVDLLRSKYSAVVHAYGAALDRTLGIPGEDLPGSTSAASFVRWYSGHPDNTTALPDGRAVEAEHAVVVGAGNVAVDVARILIKSAQELHGTDVPDEVLALLHASPITDVHMLIRRGPAQVKFTAKELRELGEIDGVDVLVPSEALELAEADLDAIAEDRMLGRSVDVLREWALREPTGAQRRLHVHFWTSPIAIEGSEAVTGVVVSARSDDGARETTIPAELVVRCVGYRGLALPGVPFDEESGTIPNDHGRVLRDGVPCVGEYAAGWISRGPTGVIGSNKSDAGRVVELMLGDDLPDVEVWDVVAHLHEAGLATVDHDGWLEIDRAEITAGESRGGVRAKLATWDELLAASRG</sequence>
<comment type="similarity">
    <text evidence="2">Belongs to the ferredoxin--NADP reductase type 1 family.</text>
</comment>
<feature type="binding site" evidence="10">
    <location>
        <position position="362"/>
    </location>
    <ligand>
        <name>NADP(+)</name>
        <dbReference type="ChEBI" id="CHEBI:58349"/>
    </ligand>
</feature>
<dbReference type="SUPFAM" id="SSF51971">
    <property type="entry name" value="Nucleotide-binding domain"/>
    <property type="match status" value="1"/>
</dbReference>
<evidence type="ECO:0000256" key="3">
    <source>
        <dbReference type="ARBA" id="ARBA00013223"/>
    </source>
</evidence>
<evidence type="ECO:0000256" key="5">
    <source>
        <dbReference type="ARBA" id="ARBA00022827"/>
    </source>
</evidence>
<feature type="binding site" evidence="9">
    <location>
        <begin position="362"/>
        <end position="364"/>
    </location>
    <ligand>
        <name>FAD</name>
        <dbReference type="ChEBI" id="CHEBI:57692"/>
    </ligand>
</feature>
<dbReference type="InterPro" id="IPR021163">
    <property type="entry name" value="Ferredox_Rdtase_adrenod"/>
</dbReference>
<feature type="binding site" evidence="9">
    <location>
        <position position="17"/>
    </location>
    <ligand>
        <name>FAD</name>
        <dbReference type="ChEBI" id="CHEBI:57692"/>
    </ligand>
</feature>
<dbReference type="PANTHER" id="PTHR48467">
    <property type="entry name" value="GLUTAMATE SYNTHASE 1 [NADH], CHLOROPLASTIC-LIKE"/>
    <property type="match status" value="1"/>
</dbReference>